<protein>
    <recommendedName>
        <fullName evidence="2">Heme chaperone HemW</fullName>
    </recommendedName>
</protein>
<dbReference type="SUPFAM" id="SSF102114">
    <property type="entry name" value="Radical SAM enzymes"/>
    <property type="match status" value="1"/>
</dbReference>
<dbReference type="Gene3D" id="3.80.30.20">
    <property type="entry name" value="tm_1862 like domain"/>
    <property type="match status" value="1"/>
</dbReference>
<dbReference type="Pfam" id="PF04055">
    <property type="entry name" value="Radical_SAM"/>
    <property type="match status" value="1"/>
</dbReference>
<organism evidence="4 5">
    <name type="scientific">Draconibacterium aestuarii</name>
    <dbReference type="NCBI Taxonomy" id="2998507"/>
    <lineage>
        <taxon>Bacteria</taxon>
        <taxon>Pseudomonadati</taxon>
        <taxon>Bacteroidota</taxon>
        <taxon>Bacteroidia</taxon>
        <taxon>Marinilabiliales</taxon>
        <taxon>Prolixibacteraceae</taxon>
        <taxon>Draconibacterium</taxon>
    </lineage>
</organism>
<dbReference type="GO" id="GO:0051539">
    <property type="term" value="F:4 iron, 4 sulfur cluster binding"/>
    <property type="evidence" value="ECO:0007669"/>
    <property type="project" value="UniProtKB-UniRule"/>
</dbReference>
<feature type="domain" description="Radical SAM core" evidence="3">
    <location>
        <begin position="1"/>
        <end position="231"/>
    </location>
</feature>
<keyword evidence="5" id="KW-1185">Reference proteome</keyword>
<comment type="caution">
    <text evidence="4">The sequence shown here is derived from an EMBL/GenBank/DDBJ whole genome shotgun (WGS) entry which is preliminary data.</text>
</comment>
<name>A0A9X3F7F2_9BACT</name>
<keyword evidence="2" id="KW-0479">Metal-binding</keyword>
<dbReference type="InterPro" id="IPR004559">
    <property type="entry name" value="HemW-like"/>
</dbReference>
<keyword evidence="2" id="KW-0949">S-adenosyl-L-methionine</keyword>
<dbReference type="PANTHER" id="PTHR13932">
    <property type="entry name" value="COPROPORPHYRINIGEN III OXIDASE"/>
    <property type="match status" value="1"/>
</dbReference>
<evidence type="ECO:0000256" key="2">
    <source>
        <dbReference type="RuleBase" id="RU364116"/>
    </source>
</evidence>
<dbReference type="InterPro" id="IPR058240">
    <property type="entry name" value="rSAM_sf"/>
</dbReference>
<dbReference type="SFLD" id="SFLDG01082">
    <property type="entry name" value="B12-binding_domain_containing"/>
    <property type="match status" value="1"/>
</dbReference>
<dbReference type="SMART" id="SM00729">
    <property type="entry name" value="Elp3"/>
    <property type="match status" value="1"/>
</dbReference>
<dbReference type="InterPro" id="IPR034505">
    <property type="entry name" value="Coproporphyrinogen-III_oxidase"/>
</dbReference>
<dbReference type="RefSeq" id="WP_343334222.1">
    <property type="nucleotide sequence ID" value="NZ_JAPOHD010000029.1"/>
</dbReference>
<dbReference type="NCBIfam" id="TIGR00539">
    <property type="entry name" value="hemN_rel"/>
    <property type="match status" value="1"/>
</dbReference>
<keyword evidence="2" id="KW-0004">4Fe-4S</keyword>
<dbReference type="SFLD" id="SFLDG01065">
    <property type="entry name" value="anaerobic_coproporphyrinogen-I"/>
    <property type="match status" value="1"/>
</dbReference>
<dbReference type="SFLD" id="SFLDS00029">
    <property type="entry name" value="Radical_SAM"/>
    <property type="match status" value="1"/>
</dbReference>
<comment type="similarity">
    <text evidence="1">Belongs to the anaerobic coproporphyrinogen-III oxidase family. HemW subfamily.</text>
</comment>
<dbReference type="EMBL" id="JAPOHD010000029">
    <property type="protein sequence ID" value="MCY1721893.1"/>
    <property type="molecule type" value="Genomic_DNA"/>
</dbReference>
<keyword evidence="2" id="KW-0411">Iron-sulfur</keyword>
<dbReference type="PROSITE" id="PS51918">
    <property type="entry name" value="RADICAL_SAM"/>
    <property type="match status" value="1"/>
</dbReference>
<dbReference type="GO" id="GO:0005737">
    <property type="term" value="C:cytoplasm"/>
    <property type="evidence" value="ECO:0007669"/>
    <property type="project" value="UniProtKB-SubCell"/>
</dbReference>
<dbReference type="InterPro" id="IPR007197">
    <property type="entry name" value="rSAM"/>
</dbReference>
<dbReference type="Proteomes" id="UP001145087">
    <property type="component" value="Unassembled WGS sequence"/>
</dbReference>
<comment type="function">
    <text evidence="2">Probably acts as a heme chaperone, transferring heme to an unknown acceptor. Binds one molecule of heme per monomer, possibly covalently. Binds 1 [4Fe-4S] cluster. The cluster is coordinated with 3 cysteines and an exchangeable S-adenosyl-L-methionine.</text>
</comment>
<keyword evidence="2" id="KW-0408">Iron</keyword>
<dbReference type="SFLD" id="SFLDF00562">
    <property type="entry name" value="HemN-like__clustered_with_heat"/>
    <property type="match status" value="1"/>
</dbReference>
<evidence type="ECO:0000313" key="5">
    <source>
        <dbReference type="Proteomes" id="UP001145087"/>
    </source>
</evidence>
<accession>A0A9X3F7F2</accession>
<gene>
    <name evidence="4" type="primary">hemW</name>
    <name evidence="4" type="ORF">OU798_16180</name>
</gene>
<sequence length="375" mass="43304">MAGIYIHIPFCRQKCYYCDFYKTVNTSLKQKFLSVLKEETKVRKNYLQNEIVETIYFGGGTPSVLTARELKDILCDLVDNYQVSKVAEITFEANPDDLTNDYLEAIQQAGINRLSVGIQAFQDKHLGKMNRRHNAAEAIRAVETAAKIGFDNISVDLIYGLPGLTDREWKESLNRVFQLPVQHLSAYHLTYHEGTAFYTWLKKGTLKELKETESVAQFKNLLSYAKKNGFEQYEISNFAKNGMYSKHNTSYWMGTKYLGLGPSAHSFDGNSRHWNISHVESYIKAFANNADYFEEEILSDNDKFNEYILTRIRTKWGISIKFVNQQFGAIKENYLLQQIEKYRKSGTLFFVDDRITLSNEGLFISDEIMTDLIII</sequence>
<dbReference type="InterPro" id="IPR006638">
    <property type="entry name" value="Elp3/MiaA/NifB-like_rSAM"/>
</dbReference>
<proteinExistence type="inferred from homology"/>
<dbReference type="GO" id="GO:0004109">
    <property type="term" value="F:coproporphyrinogen oxidase activity"/>
    <property type="evidence" value="ECO:0007669"/>
    <property type="project" value="InterPro"/>
</dbReference>
<dbReference type="GO" id="GO:0046872">
    <property type="term" value="F:metal ion binding"/>
    <property type="evidence" value="ECO:0007669"/>
    <property type="project" value="UniProtKB-UniRule"/>
</dbReference>
<keyword evidence="2" id="KW-0143">Chaperone</keyword>
<dbReference type="PANTHER" id="PTHR13932:SF5">
    <property type="entry name" value="RADICAL S-ADENOSYL METHIONINE DOMAIN-CONTAINING PROTEIN 1, MITOCHONDRIAL"/>
    <property type="match status" value="1"/>
</dbReference>
<dbReference type="InterPro" id="IPR023404">
    <property type="entry name" value="rSAM_horseshoe"/>
</dbReference>
<comment type="subcellular location">
    <subcellularLocation>
        <location evidence="2">Cytoplasm</location>
    </subcellularLocation>
</comment>
<keyword evidence="2" id="KW-0963">Cytoplasm</keyword>
<dbReference type="Pfam" id="PF06969">
    <property type="entry name" value="HemN_C"/>
    <property type="match status" value="1"/>
</dbReference>
<dbReference type="GO" id="GO:0006779">
    <property type="term" value="P:porphyrin-containing compound biosynthetic process"/>
    <property type="evidence" value="ECO:0007669"/>
    <property type="project" value="InterPro"/>
</dbReference>
<reference evidence="4" key="1">
    <citation type="submission" date="2022-11" db="EMBL/GenBank/DDBJ databases">
        <title>Marilongibacter aestuarii gen. nov., sp. nov., isolated from tidal flat sediment.</title>
        <authorList>
            <person name="Jiayan W."/>
        </authorList>
    </citation>
    <scope>NUCLEOTIDE SEQUENCE</scope>
    <source>
        <strain evidence="4">Z1-6</strain>
    </source>
</reference>
<keyword evidence="2" id="KW-0349">Heme</keyword>
<evidence type="ECO:0000256" key="1">
    <source>
        <dbReference type="ARBA" id="ARBA00006100"/>
    </source>
</evidence>
<evidence type="ECO:0000259" key="3">
    <source>
        <dbReference type="PROSITE" id="PS51918"/>
    </source>
</evidence>
<evidence type="ECO:0000313" key="4">
    <source>
        <dbReference type="EMBL" id="MCY1721893.1"/>
    </source>
</evidence>
<dbReference type="SFLD" id="SFLDF00288">
    <property type="entry name" value="HemN-like__clustered_with_nucl"/>
    <property type="match status" value="1"/>
</dbReference>
<dbReference type="InterPro" id="IPR010723">
    <property type="entry name" value="HemN_C"/>
</dbReference>
<dbReference type="AlphaFoldDB" id="A0A9X3F7F2"/>